<dbReference type="InterPro" id="IPR036116">
    <property type="entry name" value="FN3_sf"/>
</dbReference>
<proteinExistence type="predicted"/>
<dbReference type="SMART" id="SM00060">
    <property type="entry name" value="FN3"/>
    <property type="match status" value="1"/>
</dbReference>
<gene>
    <name evidence="2" type="ORF">MNBD_IGNAVI01-2898</name>
</gene>
<dbReference type="PROSITE" id="PS50853">
    <property type="entry name" value="FN3"/>
    <property type="match status" value="1"/>
</dbReference>
<dbReference type="EMBL" id="UOGD01000415">
    <property type="protein sequence ID" value="VAX28462.1"/>
    <property type="molecule type" value="Genomic_DNA"/>
</dbReference>
<dbReference type="SUPFAM" id="SSF49265">
    <property type="entry name" value="Fibronectin type III"/>
    <property type="match status" value="1"/>
</dbReference>
<feature type="domain" description="Fibronectin type-III" evidence="1">
    <location>
        <begin position="130"/>
        <end position="216"/>
    </location>
</feature>
<dbReference type="InterPro" id="IPR013783">
    <property type="entry name" value="Ig-like_fold"/>
</dbReference>
<organism evidence="2">
    <name type="scientific">hydrothermal vent metagenome</name>
    <dbReference type="NCBI Taxonomy" id="652676"/>
    <lineage>
        <taxon>unclassified sequences</taxon>
        <taxon>metagenomes</taxon>
        <taxon>ecological metagenomes</taxon>
    </lineage>
</organism>
<dbReference type="Pfam" id="PF18962">
    <property type="entry name" value="Por_Secre_tail"/>
    <property type="match status" value="1"/>
</dbReference>
<accession>A0A3B1CJN2</accession>
<dbReference type="NCBIfam" id="TIGR04183">
    <property type="entry name" value="Por_Secre_tail"/>
    <property type="match status" value="1"/>
</dbReference>
<dbReference type="InterPro" id="IPR003961">
    <property type="entry name" value="FN3_dom"/>
</dbReference>
<dbReference type="Gene3D" id="2.60.40.10">
    <property type="entry name" value="Immunoglobulins"/>
    <property type="match status" value="1"/>
</dbReference>
<reference evidence="2" key="1">
    <citation type="submission" date="2018-06" db="EMBL/GenBank/DDBJ databases">
        <authorList>
            <person name="Zhirakovskaya E."/>
        </authorList>
    </citation>
    <scope>NUCLEOTIDE SEQUENCE</scope>
</reference>
<feature type="non-terminal residue" evidence="2">
    <location>
        <position position="1"/>
    </location>
</feature>
<dbReference type="CDD" id="cd00063">
    <property type="entry name" value="FN3"/>
    <property type="match status" value="1"/>
</dbReference>
<dbReference type="AlphaFoldDB" id="A0A3B1CJN2"/>
<name>A0A3B1CJN2_9ZZZZ</name>
<dbReference type="InterPro" id="IPR026444">
    <property type="entry name" value="Secre_tail"/>
</dbReference>
<evidence type="ECO:0000259" key="1">
    <source>
        <dbReference type="PROSITE" id="PS50853"/>
    </source>
</evidence>
<sequence length="564" mass="62748">KVSKFIQHNSDIEDQRTAAGAILGQLVGGIKKDVVLSNKIVDPAHTHHVVIYGWHQLNGQPIQPLYNGHLNTYVDYSHGIRFINSKMLIDSNLVKYQDVLMDDKLYKILSDEDGPMEQPSYLKIPGIPDTPRSFGVINFESNKLKIVLEPDSTVVSYKIYLSGNGVDFNEPIEVSPENLIIDGLTENSIYYIKIKAVNQIGESGYTEVLAAVPSSNMDLNLLIVNGFDRGIDGNTHDFVRQHGSAFHYNSVNFNSASNEAIINGLVDLNDYSIVDYILGGESTADETFNSAEQSIVSNYLMNGGNLFVTGSEIAWDLDYKGNSSDKNFIWNFLKMKYAADAPYGISSTYYKVELVDNDYIQTPQSFSFDNGTHGTYNVKWPDVILETQGSNGFIKYSDLDTSNGYAGLMFEGLFPNGTEPGKIITLGFPFETIYPESTRNIFTSEILKFFDIPNSVAQTSTTQVPSSFYLYQNYPNPFNPTTTIRYSIPRYGGQANVASSFSSSLVILKVYDLLGREVATLVNKQQEPGNYEVVFNASQLSSGTYLYRLSVGDLTSVKKMILLK</sequence>
<dbReference type="Gene3D" id="2.60.40.4070">
    <property type="match status" value="1"/>
</dbReference>
<protein>
    <recommendedName>
        <fullName evidence="1">Fibronectin type-III domain-containing protein</fullName>
    </recommendedName>
</protein>
<evidence type="ECO:0000313" key="2">
    <source>
        <dbReference type="EMBL" id="VAX28462.1"/>
    </source>
</evidence>